<feature type="compositionally biased region" description="Polar residues" evidence="1">
    <location>
        <begin position="92"/>
        <end position="102"/>
    </location>
</feature>
<feature type="compositionally biased region" description="Polar residues" evidence="1">
    <location>
        <begin position="56"/>
        <end position="85"/>
    </location>
</feature>
<keyword evidence="4" id="KW-1185">Reference proteome</keyword>
<evidence type="ECO:0000259" key="2">
    <source>
        <dbReference type="Pfam" id="PF07727"/>
    </source>
</evidence>
<feature type="domain" description="Reverse transcriptase Ty1/copia-type" evidence="2">
    <location>
        <begin position="155"/>
        <end position="220"/>
    </location>
</feature>
<gene>
    <name evidence="3" type="ORF">EZV62_022808</name>
</gene>
<dbReference type="Pfam" id="PF07727">
    <property type="entry name" value="RVT_2"/>
    <property type="match status" value="1"/>
</dbReference>
<dbReference type="EMBL" id="VAHF01000011">
    <property type="protein sequence ID" value="TXG50284.1"/>
    <property type="molecule type" value="Genomic_DNA"/>
</dbReference>
<evidence type="ECO:0000256" key="1">
    <source>
        <dbReference type="SAM" id="MobiDB-lite"/>
    </source>
</evidence>
<evidence type="ECO:0000313" key="4">
    <source>
        <dbReference type="Proteomes" id="UP000323000"/>
    </source>
</evidence>
<protein>
    <recommendedName>
        <fullName evidence="2">Reverse transcriptase Ty1/copia-type domain-containing protein</fullName>
    </recommendedName>
</protein>
<accession>A0A5C7GZS1</accession>
<evidence type="ECO:0000313" key="3">
    <source>
        <dbReference type="EMBL" id="TXG50284.1"/>
    </source>
</evidence>
<feature type="region of interest" description="Disordered" evidence="1">
    <location>
        <begin position="56"/>
        <end position="102"/>
    </location>
</feature>
<name>A0A5C7GZS1_9ROSI</name>
<comment type="caution">
    <text evidence="3">The sequence shown here is derived from an EMBL/GenBank/DDBJ whole genome shotgun (WGS) entry which is preliminary data.</text>
</comment>
<proteinExistence type="predicted"/>
<dbReference type="Proteomes" id="UP000323000">
    <property type="component" value="Chromosome 11"/>
</dbReference>
<dbReference type="AlphaFoldDB" id="A0A5C7GZS1"/>
<organism evidence="3 4">
    <name type="scientific">Acer yangbiense</name>
    <dbReference type="NCBI Taxonomy" id="1000413"/>
    <lineage>
        <taxon>Eukaryota</taxon>
        <taxon>Viridiplantae</taxon>
        <taxon>Streptophyta</taxon>
        <taxon>Embryophyta</taxon>
        <taxon>Tracheophyta</taxon>
        <taxon>Spermatophyta</taxon>
        <taxon>Magnoliopsida</taxon>
        <taxon>eudicotyledons</taxon>
        <taxon>Gunneridae</taxon>
        <taxon>Pentapetalae</taxon>
        <taxon>rosids</taxon>
        <taxon>malvids</taxon>
        <taxon>Sapindales</taxon>
        <taxon>Sapindaceae</taxon>
        <taxon>Hippocastanoideae</taxon>
        <taxon>Acereae</taxon>
        <taxon>Acer</taxon>
    </lineage>
</organism>
<dbReference type="OrthoDB" id="411615at2759"/>
<sequence length="221" mass="24330">MLADPQIVKHNLQMTAEPFFKATNSPSLPLSVFQSLPDLSPSSAPSSRRQLSPTFLAQNDSSNSGSHTDHSFSSPHPISTDNSPSPLALPTNPVSSHPMQTRAKSGIYKPKVYTSAHAMSIISSPECEPNSVRIALTSPKWKETMQAEYDALIANHTWQLVPFSLDMSVVGSKWVFRIKYKPDGTMLKYKVRLVAKGFHQVPGVDYFDTFSPVVKASTIRV</sequence>
<dbReference type="InterPro" id="IPR013103">
    <property type="entry name" value="RVT_2"/>
</dbReference>
<reference evidence="4" key="1">
    <citation type="journal article" date="2019" name="Gigascience">
        <title>De novo genome assembly of the endangered Acer yangbiense, a plant species with extremely small populations endemic to Yunnan Province, China.</title>
        <authorList>
            <person name="Yang J."/>
            <person name="Wariss H.M."/>
            <person name="Tao L."/>
            <person name="Zhang R."/>
            <person name="Yun Q."/>
            <person name="Hollingsworth P."/>
            <person name="Dao Z."/>
            <person name="Luo G."/>
            <person name="Guo H."/>
            <person name="Ma Y."/>
            <person name="Sun W."/>
        </authorList>
    </citation>
    <scope>NUCLEOTIDE SEQUENCE [LARGE SCALE GENOMIC DNA]</scope>
    <source>
        <strain evidence="4">cv. Malutang</strain>
    </source>
</reference>